<dbReference type="AlphaFoldDB" id="A0A9W7XNX0"/>
<evidence type="ECO:0000313" key="2">
    <source>
        <dbReference type="Proteomes" id="UP001145021"/>
    </source>
</evidence>
<gene>
    <name evidence="1" type="ORF">LPJ64_001218</name>
</gene>
<organism evidence="1 2">
    <name type="scientific">Coemansia asiatica</name>
    <dbReference type="NCBI Taxonomy" id="1052880"/>
    <lineage>
        <taxon>Eukaryota</taxon>
        <taxon>Fungi</taxon>
        <taxon>Fungi incertae sedis</taxon>
        <taxon>Zoopagomycota</taxon>
        <taxon>Kickxellomycotina</taxon>
        <taxon>Kickxellomycetes</taxon>
        <taxon>Kickxellales</taxon>
        <taxon>Kickxellaceae</taxon>
        <taxon>Coemansia</taxon>
    </lineage>
</organism>
<evidence type="ECO:0000313" key="1">
    <source>
        <dbReference type="EMBL" id="KAJ1647376.1"/>
    </source>
</evidence>
<dbReference type="EMBL" id="JANBOH010000031">
    <property type="protein sequence ID" value="KAJ1647376.1"/>
    <property type="molecule type" value="Genomic_DNA"/>
</dbReference>
<accession>A0A9W7XNX0</accession>
<reference evidence="1" key="1">
    <citation type="submission" date="2022-07" db="EMBL/GenBank/DDBJ databases">
        <title>Phylogenomic reconstructions and comparative analyses of Kickxellomycotina fungi.</title>
        <authorList>
            <person name="Reynolds N.K."/>
            <person name="Stajich J.E."/>
            <person name="Barry K."/>
            <person name="Grigoriev I.V."/>
            <person name="Crous P."/>
            <person name="Smith M.E."/>
        </authorList>
    </citation>
    <scope>NUCLEOTIDE SEQUENCE</scope>
    <source>
        <strain evidence="1">NBRC 105413</strain>
    </source>
</reference>
<comment type="caution">
    <text evidence="1">The sequence shown here is derived from an EMBL/GenBank/DDBJ whole genome shotgun (WGS) entry which is preliminary data.</text>
</comment>
<keyword evidence="2" id="KW-1185">Reference proteome</keyword>
<protein>
    <submittedName>
        <fullName evidence="1">Uncharacterized protein</fullName>
    </submittedName>
</protein>
<sequence length="164" mass="18421">MHAHYLCTRALAIARRQTAGNSSHRLFHTTRSIQSIPGSDMNNPTLRKIQSSPRVMAAMSQSMQLLQRKGFVDTHNPKPPSFMKLMQMMSDAEIKKSFLDLQAMLKEEGISFSPADLSAFMNFGGMNADDIKLKEQVEIEDKDNRGMEGEGLLGRISSKFKNRS</sequence>
<dbReference type="Proteomes" id="UP001145021">
    <property type="component" value="Unassembled WGS sequence"/>
</dbReference>
<name>A0A9W7XNX0_9FUNG</name>
<proteinExistence type="predicted"/>